<sequence length="162" mass="17313">MPDTLTQSADQNEPRAGGALQEFVAFRIGAQEFCVDIMSVREIRGFSPATPIPHAPSFVHGFINLRGTVLPIVDLAQRLGFAPIEPTERSVTIVALAHGVVFGLLVDGVSDILTVDESALQPPPDITGEVARRFISEVMSIDGRMLSVIDVDHVMPQLAGAA</sequence>
<evidence type="ECO:0000313" key="2">
    <source>
        <dbReference type="EMBL" id="TPW29030.1"/>
    </source>
</evidence>
<dbReference type="PANTHER" id="PTHR22617:SF23">
    <property type="entry name" value="CHEMOTAXIS PROTEIN CHEW"/>
    <property type="match status" value="1"/>
</dbReference>
<dbReference type="Gene3D" id="2.40.50.180">
    <property type="entry name" value="CheA-289, Domain 4"/>
    <property type="match status" value="1"/>
</dbReference>
<dbReference type="AlphaFoldDB" id="A0A506U599"/>
<protein>
    <submittedName>
        <fullName evidence="2">Purine-binding chemotaxis protein CheW</fullName>
    </submittedName>
</protein>
<name>A0A506U599_9HYPH</name>
<dbReference type="SMART" id="SM00260">
    <property type="entry name" value="CheW"/>
    <property type="match status" value="1"/>
</dbReference>
<dbReference type="Proteomes" id="UP000320314">
    <property type="component" value="Unassembled WGS sequence"/>
</dbReference>
<dbReference type="GO" id="GO:0005829">
    <property type="term" value="C:cytosol"/>
    <property type="evidence" value="ECO:0007669"/>
    <property type="project" value="TreeGrafter"/>
</dbReference>
<evidence type="ECO:0000259" key="1">
    <source>
        <dbReference type="PROSITE" id="PS50851"/>
    </source>
</evidence>
<evidence type="ECO:0000313" key="3">
    <source>
        <dbReference type="Proteomes" id="UP000320314"/>
    </source>
</evidence>
<dbReference type="EMBL" id="VHLH01000013">
    <property type="protein sequence ID" value="TPW29030.1"/>
    <property type="molecule type" value="Genomic_DNA"/>
</dbReference>
<dbReference type="Pfam" id="PF01584">
    <property type="entry name" value="CheW"/>
    <property type="match status" value="1"/>
</dbReference>
<dbReference type="SUPFAM" id="SSF50341">
    <property type="entry name" value="CheW-like"/>
    <property type="match status" value="1"/>
</dbReference>
<dbReference type="Gene3D" id="2.30.30.40">
    <property type="entry name" value="SH3 Domains"/>
    <property type="match status" value="1"/>
</dbReference>
<reference evidence="2 3" key="1">
    <citation type="submission" date="2019-06" db="EMBL/GenBank/DDBJ databases">
        <authorList>
            <person name="Li M."/>
        </authorList>
    </citation>
    <scope>NUCLEOTIDE SEQUENCE [LARGE SCALE GENOMIC DNA]</scope>
    <source>
        <strain evidence="2 3">BGMRC6574</strain>
    </source>
</reference>
<dbReference type="PROSITE" id="PS50851">
    <property type="entry name" value="CHEW"/>
    <property type="match status" value="1"/>
</dbReference>
<feature type="domain" description="CheW-like" evidence="1">
    <location>
        <begin position="20"/>
        <end position="160"/>
    </location>
</feature>
<dbReference type="RefSeq" id="WP_141166632.1">
    <property type="nucleotide sequence ID" value="NZ_VHLH01000013.1"/>
</dbReference>
<dbReference type="InterPro" id="IPR002545">
    <property type="entry name" value="CheW-lke_dom"/>
</dbReference>
<keyword evidence="3" id="KW-1185">Reference proteome</keyword>
<dbReference type="CDD" id="cd00732">
    <property type="entry name" value="CheW"/>
    <property type="match status" value="1"/>
</dbReference>
<dbReference type="InterPro" id="IPR036061">
    <property type="entry name" value="CheW-like_dom_sf"/>
</dbReference>
<accession>A0A506U599</accession>
<dbReference type="OrthoDB" id="9794382at2"/>
<dbReference type="GO" id="GO:0006935">
    <property type="term" value="P:chemotaxis"/>
    <property type="evidence" value="ECO:0007669"/>
    <property type="project" value="InterPro"/>
</dbReference>
<dbReference type="PANTHER" id="PTHR22617">
    <property type="entry name" value="CHEMOTAXIS SENSOR HISTIDINE KINASE-RELATED"/>
    <property type="match status" value="1"/>
</dbReference>
<gene>
    <name evidence="2" type="ORF">FJU11_08635</name>
</gene>
<comment type="caution">
    <text evidence="2">The sequence shown here is derived from an EMBL/GenBank/DDBJ whole genome shotgun (WGS) entry which is preliminary data.</text>
</comment>
<organism evidence="2 3">
    <name type="scientific">Pararhizobium mangrovi</name>
    <dbReference type="NCBI Taxonomy" id="2590452"/>
    <lineage>
        <taxon>Bacteria</taxon>
        <taxon>Pseudomonadati</taxon>
        <taxon>Pseudomonadota</taxon>
        <taxon>Alphaproteobacteria</taxon>
        <taxon>Hyphomicrobiales</taxon>
        <taxon>Rhizobiaceae</taxon>
        <taxon>Rhizobium/Agrobacterium group</taxon>
        <taxon>Pararhizobium</taxon>
    </lineage>
</organism>
<dbReference type="GO" id="GO:0007165">
    <property type="term" value="P:signal transduction"/>
    <property type="evidence" value="ECO:0007669"/>
    <property type="project" value="InterPro"/>
</dbReference>
<proteinExistence type="predicted"/>
<dbReference type="InterPro" id="IPR039315">
    <property type="entry name" value="CheW"/>
</dbReference>